<name>A0A4Q9HUH1_STRKA</name>
<dbReference type="SUPFAM" id="SSF52794">
    <property type="entry name" value="PTS system IIB component-like"/>
    <property type="match status" value="1"/>
</dbReference>
<proteinExistence type="predicted"/>
<evidence type="ECO:0000259" key="2">
    <source>
        <dbReference type="PROSITE" id="PS51099"/>
    </source>
</evidence>
<evidence type="ECO:0000256" key="1">
    <source>
        <dbReference type="ARBA" id="ARBA00022679"/>
    </source>
</evidence>
<dbReference type="InterPro" id="IPR003501">
    <property type="entry name" value="PTS_EIIB_2/3"/>
</dbReference>
<accession>A0A4Q9HUH1</accession>
<evidence type="ECO:0000313" key="3">
    <source>
        <dbReference type="EMBL" id="TBO58515.1"/>
    </source>
</evidence>
<dbReference type="PROSITE" id="PS51099">
    <property type="entry name" value="PTS_EIIB_TYPE_2"/>
    <property type="match status" value="1"/>
</dbReference>
<keyword evidence="3" id="KW-0762">Sugar transport</keyword>
<dbReference type="Gene3D" id="3.40.50.2300">
    <property type="match status" value="1"/>
</dbReference>
<dbReference type="OrthoDB" id="6603449at2"/>
<dbReference type="InterPro" id="IPR013011">
    <property type="entry name" value="PTS_EIIB_2"/>
</dbReference>
<sequence length="93" mass="10013">MKIMAMCSTGLGSSFMLRMNIEDVVKELGLRDVQVEHSDLSSASPTSADAFFVAKDLEDAAQGLGDVTVMDSLIDKDELRAKVKALAERHALA</sequence>
<dbReference type="RefSeq" id="WP_094790736.1">
    <property type="nucleotide sequence ID" value="NZ_NDXL01000001.1"/>
</dbReference>
<protein>
    <submittedName>
        <fullName evidence="3">PTS sugar transporter subunit IIB</fullName>
    </submittedName>
</protein>
<organism evidence="3 4">
    <name type="scientific">Streptomyces kasugaensis</name>
    <dbReference type="NCBI Taxonomy" id="1946"/>
    <lineage>
        <taxon>Bacteria</taxon>
        <taxon>Bacillati</taxon>
        <taxon>Actinomycetota</taxon>
        <taxon>Actinomycetes</taxon>
        <taxon>Kitasatosporales</taxon>
        <taxon>Streptomycetaceae</taxon>
        <taxon>Streptomyces</taxon>
    </lineage>
</organism>
<keyword evidence="3" id="KW-0813">Transport</keyword>
<dbReference type="AlphaFoldDB" id="A0A4Q9HUH1"/>
<feature type="domain" description="PTS EIIB type-2" evidence="2">
    <location>
        <begin position="1"/>
        <end position="91"/>
    </location>
</feature>
<dbReference type="InterPro" id="IPR036095">
    <property type="entry name" value="PTS_EIIB-like_sf"/>
</dbReference>
<dbReference type="EMBL" id="SIXH01000134">
    <property type="protein sequence ID" value="TBO58515.1"/>
    <property type="molecule type" value="Genomic_DNA"/>
</dbReference>
<dbReference type="CDD" id="cd05563">
    <property type="entry name" value="PTS_IIB_ascorbate"/>
    <property type="match status" value="1"/>
</dbReference>
<dbReference type="GO" id="GO:0009401">
    <property type="term" value="P:phosphoenolpyruvate-dependent sugar phosphotransferase system"/>
    <property type="evidence" value="ECO:0007669"/>
    <property type="project" value="InterPro"/>
</dbReference>
<dbReference type="GO" id="GO:0008982">
    <property type="term" value="F:protein-N(PI)-phosphohistidine-sugar phosphotransferase activity"/>
    <property type="evidence" value="ECO:0007669"/>
    <property type="project" value="InterPro"/>
</dbReference>
<keyword evidence="4" id="KW-1185">Reference proteome</keyword>
<reference evidence="3 4" key="1">
    <citation type="submission" date="2019-02" db="EMBL/GenBank/DDBJ databases">
        <title>Draft Genome Sequence of Streptomyces sp. AM-2504, identified by 16S rRNA comparative analysis as a Streptomyces Kasugaensis strain.</title>
        <authorList>
            <person name="Napolioni V."/>
            <person name="Giuliodori A.M."/>
            <person name="Spurio R."/>
            <person name="Fabbretti A."/>
        </authorList>
    </citation>
    <scope>NUCLEOTIDE SEQUENCE [LARGE SCALE GENOMIC DNA]</scope>
    <source>
        <strain evidence="3 4">AM-2504</strain>
    </source>
</reference>
<dbReference type="Proteomes" id="UP000292452">
    <property type="component" value="Unassembled WGS sequence"/>
</dbReference>
<comment type="caution">
    <text evidence="3">The sequence shown here is derived from an EMBL/GenBank/DDBJ whole genome shotgun (WGS) entry which is preliminary data.</text>
</comment>
<gene>
    <name evidence="3" type="ORF">EYS09_17040</name>
</gene>
<evidence type="ECO:0000313" key="4">
    <source>
        <dbReference type="Proteomes" id="UP000292452"/>
    </source>
</evidence>
<dbReference type="Pfam" id="PF02302">
    <property type="entry name" value="PTS_IIB"/>
    <property type="match status" value="1"/>
</dbReference>
<keyword evidence="1" id="KW-0808">Transferase</keyword>